<accession>A0A655A4W4</accession>
<sequence>MPARRRRGPNVQLDRRLVGQLAQRPPRMTRSGRRGPHLVQFDEPRPTQLFDVDGGLIFCSSQRRDRPRGFQEFTASPDQIRGAGAHLFRVAHQHRRAVGQLIGQQRVPVGPEHRQHRLHAVDRDALGELRQHVGSTAGDGALGRGMPCGQLGGPRPHVLAQQQFTAGEGNQCVNVDLRNRALVGYREHPHLGDLVAPELDPHRMFGRRGKDVQNPAAHSELAAPADHIHPGICQLDQPRHHAVEGGFVANGQREGLHHAQLRRHGLQQRAHRGHHYPQRWAQLGIVGVGQPAQRHQASADGVNTG</sequence>
<name>A0A655A4W4_MYCTX</name>
<proteinExistence type="predicted"/>
<dbReference type="AlphaFoldDB" id="A0A655A4W4"/>
<protein>
    <submittedName>
        <fullName evidence="1">Uncharacterized protein</fullName>
    </submittedName>
</protein>
<dbReference type="EMBL" id="CNGE01000064">
    <property type="protein sequence ID" value="CKR75259.1"/>
    <property type="molecule type" value="Genomic_DNA"/>
</dbReference>
<evidence type="ECO:0000313" key="2">
    <source>
        <dbReference type="Proteomes" id="UP000048948"/>
    </source>
</evidence>
<evidence type="ECO:0000313" key="1">
    <source>
        <dbReference type="EMBL" id="CKR75259.1"/>
    </source>
</evidence>
<gene>
    <name evidence="1" type="ORF">ERS027646_00587</name>
</gene>
<organism evidence="1 2">
    <name type="scientific">Mycobacterium tuberculosis</name>
    <dbReference type="NCBI Taxonomy" id="1773"/>
    <lineage>
        <taxon>Bacteria</taxon>
        <taxon>Bacillati</taxon>
        <taxon>Actinomycetota</taxon>
        <taxon>Actinomycetes</taxon>
        <taxon>Mycobacteriales</taxon>
        <taxon>Mycobacteriaceae</taxon>
        <taxon>Mycobacterium</taxon>
        <taxon>Mycobacterium tuberculosis complex</taxon>
    </lineage>
</organism>
<dbReference type="Proteomes" id="UP000048948">
    <property type="component" value="Unassembled WGS sequence"/>
</dbReference>
<reference evidence="1 2" key="1">
    <citation type="submission" date="2015-03" db="EMBL/GenBank/DDBJ databases">
        <authorList>
            <consortium name="Pathogen Informatics"/>
        </authorList>
    </citation>
    <scope>NUCLEOTIDE SEQUENCE [LARGE SCALE GENOMIC DNA]</scope>
    <source>
        <strain evidence="1 2">Bir 172</strain>
    </source>
</reference>